<dbReference type="InterPro" id="IPR002034">
    <property type="entry name" value="AIPM/Hcit_synth_CS"/>
</dbReference>
<protein>
    <recommendedName>
        <fullName evidence="2">Pyruvate carboxyltransferase domain-containing protein</fullName>
    </recommendedName>
</protein>
<evidence type="ECO:0000313" key="3">
    <source>
        <dbReference type="EMBL" id="KAG5406381.1"/>
    </source>
</evidence>
<dbReference type="Proteomes" id="UP000823674">
    <property type="component" value="Chromosome A03"/>
</dbReference>
<dbReference type="PANTHER" id="PTHR10277">
    <property type="entry name" value="HOMOCITRATE SYNTHASE-RELATED"/>
    <property type="match status" value="1"/>
</dbReference>
<dbReference type="Gene3D" id="3.20.20.70">
    <property type="entry name" value="Aldolase class I"/>
    <property type="match status" value="2"/>
</dbReference>
<dbReference type="InterPro" id="IPR000891">
    <property type="entry name" value="PYR_CT"/>
</dbReference>
<evidence type="ECO:0000313" key="4">
    <source>
        <dbReference type="Proteomes" id="UP000823674"/>
    </source>
</evidence>
<dbReference type="InterPro" id="IPR054691">
    <property type="entry name" value="LeuA/HCS_post-cat"/>
</dbReference>
<dbReference type="EMBL" id="JADBGQ010000003">
    <property type="protein sequence ID" value="KAG5406381.1"/>
    <property type="molecule type" value="Genomic_DNA"/>
</dbReference>
<comment type="caution">
    <text evidence="3">The sequence shown here is derived from an EMBL/GenBank/DDBJ whole genome shotgun (WGS) entry which is preliminary data.</text>
</comment>
<dbReference type="Gene3D" id="1.10.238.260">
    <property type="match status" value="1"/>
</dbReference>
<dbReference type="InterPro" id="IPR013785">
    <property type="entry name" value="Aldolase_TIM"/>
</dbReference>
<evidence type="ECO:0000256" key="1">
    <source>
        <dbReference type="ARBA" id="ARBA00022679"/>
    </source>
</evidence>
<dbReference type="PROSITE" id="PS00815">
    <property type="entry name" value="AIPM_HOMOCIT_SYNTH_1"/>
    <property type="match status" value="2"/>
</dbReference>
<dbReference type="Pfam" id="PF00682">
    <property type="entry name" value="HMGL-like"/>
    <property type="match status" value="2"/>
</dbReference>
<reference evidence="3 4" key="1">
    <citation type="submission" date="2021-03" db="EMBL/GenBank/DDBJ databases">
        <authorList>
            <person name="King G.J."/>
            <person name="Bancroft I."/>
            <person name="Baten A."/>
            <person name="Bloomfield J."/>
            <person name="Borpatragohain P."/>
            <person name="He Z."/>
            <person name="Irish N."/>
            <person name="Irwin J."/>
            <person name="Liu K."/>
            <person name="Mauleon R.P."/>
            <person name="Moore J."/>
            <person name="Morris R."/>
            <person name="Ostergaard L."/>
            <person name="Wang B."/>
            <person name="Wells R."/>
        </authorList>
    </citation>
    <scope>NUCLEOTIDE SEQUENCE [LARGE SCALE GENOMIC DNA]</scope>
    <source>
        <strain evidence="3">R-o-18</strain>
        <tissue evidence="3">Leaf</tissue>
    </source>
</reference>
<keyword evidence="4" id="KW-1185">Reference proteome</keyword>
<dbReference type="PROSITE" id="PS00816">
    <property type="entry name" value="AIPM_HOMOCIT_SYNTH_2"/>
    <property type="match status" value="2"/>
</dbReference>
<sequence>MISISPTASTMVVQSVVHFASSFPSLGLNRPYKRPSLSTSCCSSLSNKAGTGATDFKPIVERWPEYIPNKLPDKNYVRVLDTTLRDGEQSPGAALTPPQKLEIARQLAKLRVDIMEVGFPASSEEEFETIKTIAKTVGNEVDEETGYVPVICGLARCNHRDIEAVWEAVKYAKRQTIIIFISTSDIHMKFKLKKTKEEVIQMAVSSVSYAKSLGFNDIIFGCEDACRSEKEFLCKILGEAIKVGATTVNIGDTVGINMPQETWELVSYLKANTPGIDDVVLSVHCHNDLGVATANAIAGICAGARQVDVTVNGIGERSGNAALEEVVVALKCRGSYVMDGVYTRIDTRQIMATSNMVNFLYKTWRNDNVRSFWPFMIKGQNTFILEVQEYTGLRVQAHKPIVGANCFVHESDLHQDVILKSRRTYEILSPEDVGVVKTENFGIARGKLSGRHAVKDRITDADLKALVTCGESGDEISSDKLNGSNVLIELLTLIKKNIFLSTILQIEISRHLTYSDMIFTTGSTVAVQSVVHFASSFHSPGLTRPYKKPSLFTTCCSSFSKKVGTESSNMCVYIPNKLPDKKYVRVFDTTLRDGEQAPGAALTPPQKLEIARQLAKLRIDIMEVGFPASSEEEFETVKTIAKTVGNEMDEETGYLPVICAVARCKQRDIKAVWEAVKYAKRPTILIFISTSDIHMKYKLKKTGEEVIQMAVSSVRFAKSLGFNEIQFGCEDAGRSEKDFLCKILGEAIKAGATTVNLADTVGINMPQEIGELVSYLKANTPGIDDVVFSIHCHNDLGVATANAIAGVCAGARQVDVTVNGIGERSGNAPLEEVVMALKCGGASTMDGVYTGIDTSQIMATSKMVQEYTGLYVQSHKPIVGANYFAHKSDLNQAGIFKNQGTYSPEDVEVVKSQN</sequence>
<keyword evidence="1" id="KW-0808">Transferase</keyword>
<dbReference type="InterPro" id="IPR050073">
    <property type="entry name" value="2-IPM_HCS-like"/>
</dbReference>
<accession>A0ABQ7N636</accession>
<proteinExistence type="predicted"/>
<dbReference type="Pfam" id="PF22617">
    <property type="entry name" value="HCS_D2"/>
    <property type="match status" value="1"/>
</dbReference>
<gene>
    <name evidence="3" type="primary">A03p049740.1_BraROA</name>
    <name evidence="3" type="ORF">IGI04_012500</name>
</gene>
<feature type="domain" description="Pyruvate carboxyltransferase" evidence="2">
    <location>
        <begin position="584"/>
        <end position="858"/>
    </location>
</feature>
<evidence type="ECO:0000259" key="2">
    <source>
        <dbReference type="PROSITE" id="PS50991"/>
    </source>
</evidence>
<dbReference type="PROSITE" id="PS50991">
    <property type="entry name" value="PYR_CT"/>
    <property type="match status" value="2"/>
</dbReference>
<dbReference type="PANTHER" id="PTHR10277:SF68">
    <property type="entry name" value="PYRUVATE CARBOXYLTRANSFERASE DOMAIN-CONTAINING PROTEIN"/>
    <property type="match status" value="1"/>
</dbReference>
<feature type="domain" description="Pyruvate carboxyltransferase" evidence="2">
    <location>
        <begin position="77"/>
        <end position="351"/>
    </location>
</feature>
<dbReference type="SUPFAM" id="SSF51569">
    <property type="entry name" value="Aldolase"/>
    <property type="match status" value="2"/>
</dbReference>
<dbReference type="CDD" id="cd07940">
    <property type="entry name" value="DRE_TIM_IPMS"/>
    <property type="match status" value="2"/>
</dbReference>
<organism evidence="3 4">
    <name type="scientific">Brassica rapa subsp. trilocularis</name>
    <dbReference type="NCBI Taxonomy" id="1813537"/>
    <lineage>
        <taxon>Eukaryota</taxon>
        <taxon>Viridiplantae</taxon>
        <taxon>Streptophyta</taxon>
        <taxon>Embryophyta</taxon>
        <taxon>Tracheophyta</taxon>
        <taxon>Spermatophyta</taxon>
        <taxon>Magnoliopsida</taxon>
        <taxon>eudicotyledons</taxon>
        <taxon>Gunneridae</taxon>
        <taxon>Pentapetalae</taxon>
        <taxon>rosids</taxon>
        <taxon>malvids</taxon>
        <taxon>Brassicales</taxon>
        <taxon>Brassicaceae</taxon>
        <taxon>Brassiceae</taxon>
        <taxon>Brassica</taxon>
    </lineage>
</organism>
<name>A0ABQ7N636_BRACM</name>